<feature type="transmembrane region" description="Helical" evidence="1">
    <location>
        <begin position="187"/>
        <end position="205"/>
    </location>
</feature>
<dbReference type="Proteomes" id="UP000183700">
    <property type="component" value="Unassembled WGS sequence"/>
</dbReference>
<comment type="caution">
    <text evidence="2">The sequence shown here is derived from an EMBL/GenBank/DDBJ whole genome shotgun (WGS) entry which is preliminary data.</text>
</comment>
<dbReference type="InterPro" id="IPR009339">
    <property type="entry name" value="DUF998"/>
</dbReference>
<reference evidence="2 3" key="1">
    <citation type="submission" date="2014-12" db="EMBL/GenBank/DDBJ databases">
        <title>Draft genome sequences of 29 type strains of Enterococci.</title>
        <authorList>
            <person name="Zhong Z."/>
            <person name="Sun Z."/>
            <person name="Liu W."/>
            <person name="Zhang W."/>
            <person name="Zhang H."/>
        </authorList>
    </citation>
    <scope>NUCLEOTIDE SEQUENCE [LARGE SCALE GENOMIC DNA]</scope>
    <source>
        <strain evidence="2 3">DSM 22802</strain>
    </source>
</reference>
<evidence type="ECO:0000256" key="1">
    <source>
        <dbReference type="SAM" id="Phobius"/>
    </source>
</evidence>
<accession>A0A1L8SYL0</accession>
<keyword evidence="1" id="KW-1133">Transmembrane helix</keyword>
<gene>
    <name evidence="2" type="ORF">RV00_GL000053</name>
</gene>
<dbReference type="OrthoDB" id="2067339at2"/>
<feature type="transmembrane region" description="Helical" evidence="1">
    <location>
        <begin position="7"/>
        <end position="26"/>
    </location>
</feature>
<dbReference type="STRING" id="319970.RV00_GL000053"/>
<dbReference type="EMBL" id="JXKM01000001">
    <property type="protein sequence ID" value="OJG37096.1"/>
    <property type="molecule type" value="Genomic_DNA"/>
</dbReference>
<feature type="transmembrane region" description="Helical" evidence="1">
    <location>
        <begin position="119"/>
        <end position="141"/>
    </location>
</feature>
<evidence type="ECO:0000313" key="3">
    <source>
        <dbReference type="Proteomes" id="UP000183700"/>
    </source>
</evidence>
<name>A0A1L8SYL0_9ENTE</name>
<keyword evidence="3" id="KW-1185">Reference proteome</keyword>
<keyword evidence="1" id="KW-0472">Membrane</keyword>
<keyword evidence="1" id="KW-0812">Transmembrane</keyword>
<dbReference type="Pfam" id="PF06197">
    <property type="entry name" value="DUF998"/>
    <property type="match status" value="1"/>
</dbReference>
<feature type="transmembrane region" description="Helical" evidence="1">
    <location>
        <begin position="83"/>
        <end position="107"/>
    </location>
</feature>
<sequence length="215" mass="23582">MTFIKKISPWLLILAVVGDFSLPYILGRFYPGFDQATMIISQLGEDGSPVQQAFNRGSIVTGSLFMLSSIGVYLFFRSESKRLAQILAGAIALYGFGDCLLTGLVHISKSASFFSPAYFLHAAFSGIAMVAMMFVPLSLAYRAANKNEKLVVIFYLSCLVLSIIALLLFAAYYLPIVGAKLSSTRGLWQRVSLFFLYLPAFTVAVKQLKGARTLL</sequence>
<organism evidence="2 3">
    <name type="scientific">Enterococcus devriesei</name>
    <dbReference type="NCBI Taxonomy" id="319970"/>
    <lineage>
        <taxon>Bacteria</taxon>
        <taxon>Bacillati</taxon>
        <taxon>Bacillota</taxon>
        <taxon>Bacilli</taxon>
        <taxon>Lactobacillales</taxon>
        <taxon>Enterococcaceae</taxon>
        <taxon>Enterococcus</taxon>
    </lineage>
</organism>
<feature type="transmembrane region" description="Helical" evidence="1">
    <location>
        <begin position="57"/>
        <end position="76"/>
    </location>
</feature>
<proteinExistence type="predicted"/>
<evidence type="ECO:0000313" key="2">
    <source>
        <dbReference type="EMBL" id="OJG37096.1"/>
    </source>
</evidence>
<evidence type="ECO:0008006" key="4">
    <source>
        <dbReference type="Google" id="ProtNLM"/>
    </source>
</evidence>
<protein>
    <recommendedName>
        <fullName evidence="4">DUF998 domain-containing protein</fullName>
    </recommendedName>
</protein>
<dbReference type="RefSeq" id="WP_071860607.1">
    <property type="nucleotide sequence ID" value="NZ_JBHLVS010000004.1"/>
</dbReference>
<feature type="transmembrane region" description="Helical" evidence="1">
    <location>
        <begin position="153"/>
        <end position="175"/>
    </location>
</feature>
<dbReference type="AlphaFoldDB" id="A0A1L8SYL0"/>